<accession>A0ABW1YWH1</accession>
<evidence type="ECO:0000313" key="1">
    <source>
        <dbReference type="EMBL" id="MFC6640903.1"/>
    </source>
</evidence>
<keyword evidence="2" id="KW-1185">Reference proteome</keyword>
<organism evidence="1 2">
    <name type="scientific">Sulfitobacter profundi</name>
    <dbReference type="NCBI Taxonomy" id="2679961"/>
    <lineage>
        <taxon>Bacteria</taxon>
        <taxon>Pseudomonadati</taxon>
        <taxon>Pseudomonadota</taxon>
        <taxon>Alphaproteobacteria</taxon>
        <taxon>Rhodobacterales</taxon>
        <taxon>Roseobacteraceae</taxon>
        <taxon>Sulfitobacter</taxon>
    </lineage>
</organism>
<comment type="caution">
    <text evidence="1">The sequence shown here is derived from an EMBL/GenBank/DDBJ whole genome shotgun (WGS) entry which is preliminary data.</text>
</comment>
<protein>
    <submittedName>
        <fullName evidence="1">Uncharacterized protein</fullName>
    </submittedName>
</protein>
<evidence type="ECO:0000313" key="2">
    <source>
        <dbReference type="Proteomes" id="UP001596403"/>
    </source>
</evidence>
<reference evidence="2" key="1">
    <citation type="journal article" date="2019" name="Int. J. Syst. Evol. Microbiol.">
        <title>The Global Catalogue of Microorganisms (GCM) 10K type strain sequencing project: providing services to taxonomists for standard genome sequencing and annotation.</title>
        <authorList>
            <consortium name="The Broad Institute Genomics Platform"/>
            <consortium name="The Broad Institute Genome Sequencing Center for Infectious Disease"/>
            <person name="Wu L."/>
            <person name="Ma J."/>
        </authorList>
    </citation>
    <scope>NUCLEOTIDE SEQUENCE [LARGE SCALE GENOMIC DNA]</scope>
    <source>
        <strain evidence="2">NBRC 111368</strain>
    </source>
</reference>
<dbReference type="RefSeq" id="WP_386280507.1">
    <property type="nucleotide sequence ID" value="NZ_JBHSWA010000001.1"/>
</dbReference>
<name>A0ABW1YWH1_9RHOB</name>
<proteinExistence type="predicted"/>
<gene>
    <name evidence="1" type="ORF">ACFQAU_03300</name>
</gene>
<sequence length="230" mass="25638">MELLHEEDFSELPEQSNHKWLELQKVVSSRFKSATEAGDESAQLSMRYMDLIATLAAEHKVGGIQVPSNGTLDDRLAQFEILTERAKAKIWSTGLPEYPLGRVRLANDVKSTILSLAAEIEQQLDGLEVCERRRTLAHKRLEAFRKEINQPQTRVGAALQQLAPVATVLAMATTTLAQGLDAAAEIQRLLGAEQLEASQPELRLTEEEKNYSCPLHRSKLKVRSNLKKAS</sequence>
<dbReference type="EMBL" id="JBHSWA010000001">
    <property type="protein sequence ID" value="MFC6640903.1"/>
    <property type="molecule type" value="Genomic_DNA"/>
</dbReference>
<dbReference type="Proteomes" id="UP001596403">
    <property type="component" value="Unassembled WGS sequence"/>
</dbReference>